<organism evidence="1 2">
    <name type="scientific">Neophaeococcomyces mojaviensis</name>
    <dbReference type="NCBI Taxonomy" id="3383035"/>
    <lineage>
        <taxon>Eukaryota</taxon>
        <taxon>Fungi</taxon>
        <taxon>Dikarya</taxon>
        <taxon>Ascomycota</taxon>
        <taxon>Pezizomycotina</taxon>
        <taxon>Eurotiomycetes</taxon>
        <taxon>Chaetothyriomycetidae</taxon>
        <taxon>Chaetothyriales</taxon>
        <taxon>Chaetothyriales incertae sedis</taxon>
        <taxon>Neophaeococcomyces</taxon>
    </lineage>
</organism>
<sequence>MDNATVRSGDAPELVNHQSYYSDLETFRQPNDSAQYYPPLIQPGQPSQPVFNHDDSVKHAKQRQGWLLSCLVGLVVAIVLGAALGGGLGAALANCKSDLRYVSLLDNNDRTQTVTRTVTAFASTSSLPSSTTTYATTVSGLILDYRAEPTGRIWSVYNPCPSDAKIGSFTIYCETDIRTGIASADDSNLVVADIVGVVTYSLTDCLQDCSTFNRKAAEWMRTERCRGVTFNPDITQSVNNEGGNCWLKNGTVTRAGMASARGAISALMV</sequence>
<keyword evidence="2" id="KW-1185">Reference proteome</keyword>
<name>A0ACC3A1F6_9EURO</name>
<protein>
    <submittedName>
        <fullName evidence="1">Uncharacterized protein</fullName>
    </submittedName>
</protein>
<reference evidence="1" key="1">
    <citation type="submission" date="2022-10" db="EMBL/GenBank/DDBJ databases">
        <title>Culturing micro-colonial fungi from biological soil crusts in the Mojave desert and describing Neophaeococcomyces mojavensis, and introducing the new genera and species Taxawa tesnikishii.</title>
        <authorList>
            <person name="Kurbessoian T."/>
            <person name="Stajich J.E."/>
        </authorList>
    </citation>
    <scope>NUCLEOTIDE SEQUENCE</scope>
    <source>
        <strain evidence="1">JES_112</strain>
    </source>
</reference>
<proteinExistence type="predicted"/>
<evidence type="ECO:0000313" key="2">
    <source>
        <dbReference type="Proteomes" id="UP001172386"/>
    </source>
</evidence>
<evidence type="ECO:0000313" key="1">
    <source>
        <dbReference type="EMBL" id="KAJ9653887.1"/>
    </source>
</evidence>
<dbReference type="Proteomes" id="UP001172386">
    <property type="component" value="Unassembled WGS sequence"/>
</dbReference>
<comment type="caution">
    <text evidence="1">The sequence shown here is derived from an EMBL/GenBank/DDBJ whole genome shotgun (WGS) entry which is preliminary data.</text>
</comment>
<dbReference type="EMBL" id="JAPDRQ010000138">
    <property type="protein sequence ID" value="KAJ9653887.1"/>
    <property type="molecule type" value="Genomic_DNA"/>
</dbReference>
<gene>
    <name evidence="1" type="ORF">H2198_006996</name>
</gene>
<accession>A0ACC3A1F6</accession>